<keyword evidence="2" id="KW-1185">Reference proteome</keyword>
<dbReference type="Proteomes" id="UP001060414">
    <property type="component" value="Chromosome"/>
</dbReference>
<name>A0ABY5ZN95_9BACT</name>
<protein>
    <submittedName>
        <fullName evidence="1">Uncharacterized protein</fullName>
    </submittedName>
</protein>
<gene>
    <name evidence="1" type="ORF">L9S41_17375</name>
</gene>
<reference evidence="1" key="1">
    <citation type="journal article" date="2022" name="Environ. Microbiol.">
        <title>Geoalkalibacter halelectricus SAP #1 sp. nov. possessing extracellular electron transfer and mineral#reducing capabilities from a haloalkaline environment.</title>
        <authorList>
            <person name="Yadav S."/>
            <person name="Singh R."/>
            <person name="Sundharam S.S."/>
            <person name="Chaudhary S."/>
            <person name="Krishnamurthi S."/>
            <person name="Patil S.A."/>
        </authorList>
    </citation>
    <scope>NUCLEOTIDE SEQUENCE</scope>
    <source>
        <strain evidence="1">SAP-1</strain>
    </source>
</reference>
<accession>A0ABY5ZN95</accession>
<sequence>MADGMSIKEAAGLVGLEPQVLWQLHREGIIANPLSAEELKGLTILAATWGKEWYVRRQAQALRPAKRRVVLMAPELDRVDRYILRCYLNLPKGKRLQTEDVRAKVEKYLGVKVAEEKIFRVREIAYDLRQGRRKNLAEALAKSGKPHTPNLEKSPK</sequence>
<evidence type="ECO:0000313" key="1">
    <source>
        <dbReference type="EMBL" id="UWZ79432.1"/>
    </source>
</evidence>
<evidence type="ECO:0000313" key="2">
    <source>
        <dbReference type="Proteomes" id="UP001060414"/>
    </source>
</evidence>
<organism evidence="1 2">
    <name type="scientific">Geoalkalibacter halelectricus</name>
    <dbReference type="NCBI Taxonomy" id="2847045"/>
    <lineage>
        <taxon>Bacteria</taxon>
        <taxon>Pseudomonadati</taxon>
        <taxon>Thermodesulfobacteriota</taxon>
        <taxon>Desulfuromonadia</taxon>
        <taxon>Desulfuromonadales</taxon>
        <taxon>Geoalkalibacteraceae</taxon>
        <taxon>Geoalkalibacter</taxon>
    </lineage>
</organism>
<dbReference type="EMBL" id="CP092109">
    <property type="protein sequence ID" value="UWZ79432.1"/>
    <property type="molecule type" value="Genomic_DNA"/>
</dbReference>
<dbReference type="RefSeq" id="WP_260747784.1">
    <property type="nucleotide sequence ID" value="NZ_CP092109.1"/>
</dbReference>
<proteinExistence type="predicted"/>